<keyword evidence="3" id="KW-1185">Reference proteome</keyword>
<accession>A0ABR7NMI1</accession>
<dbReference type="RefSeq" id="WP_262401012.1">
    <property type="nucleotide sequence ID" value="NZ_JACRTB010000039.1"/>
</dbReference>
<dbReference type="Proteomes" id="UP000658131">
    <property type="component" value="Unassembled WGS sequence"/>
</dbReference>
<protein>
    <submittedName>
        <fullName evidence="2">Uncharacterized protein</fullName>
    </submittedName>
</protein>
<feature type="region of interest" description="Disordered" evidence="1">
    <location>
        <begin position="66"/>
        <end position="105"/>
    </location>
</feature>
<proteinExistence type="predicted"/>
<organism evidence="2 3">
    <name type="scientific">Yanshouia hominis</name>
    <dbReference type="NCBI Taxonomy" id="2763673"/>
    <lineage>
        <taxon>Bacteria</taxon>
        <taxon>Bacillati</taxon>
        <taxon>Bacillota</taxon>
        <taxon>Clostridia</taxon>
        <taxon>Eubacteriales</taxon>
        <taxon>Oscillospiraceae</taxon>
        <taxon>Yanshouia</taxon>
    </lineage>
</organism>
<evidence type="ECO:0000256" key="1">
    <source>
        <dbReference type="SAM" id="MobiDB-lite"/>
    </source>
</evidence>
<dbReference type="EMBL" id="JACRTB010000039">
    <property type="protein sequence ID" value="MBC8577625.1"/>
    <property type="molecule type" value="Genomic_DNA"/>
</dbReference>
<evidence type="ECO:0000313" key="3">
    <source>
        <dbReference type="Proteomes" id="UP000658131"/>
    </source>
</evidence>
<gene>
    <name evidence="2" type="ORF">H8717_14590</name>
</gene>
<feature type="compositionally biased region" description="Basic and acidic residues" evidence="1">
    <location>
        <begin position="71"/>
        <end position="84"/>
    </location>
</feature>
<comment type="caution">
    <text evidence="2">The sequence shown here is derived from an EMBL/GenBank/DDBJ whole genome shotgun (WGS) entry which is preliminary data.</text>
</comment>
<name>A0ABR7NMI1_9FIRM</name>
<reference evidence="2 3" key="1">
    <citation type="submission" date="2020-08" db="EMBL/GenBank/DDBJ databases">
        <title>Genome public.</title>
        <authorList>
            <person name="Liu C."/>
            <person name="Sun Q."/>
        </authorList>
    </citation>
    <scope>NUCLEOTIDE SEQUENCE [LARGE SCALE GENOMIC DNA]</scope>
    <source>
        <strain evidence="2 3">BX1</strain>
    </source>
</reference>
<sequence>MKQDLHIRFNPRNRRHQQVSAYLEPVKAKYRTALIVAAVEEYMRLHPYGADYRELEEIRKGSYHSFQPKSPIRENLQKKERLREAPAPAEPVAQPVPPGPSSDTLDQVIDLYALDDEE</sequence>
<evidence type="ECO:0000313" key="2">
    <source>
        <dbReference type="EMBL" id="MBC8577625.1"/>
    </source>
</evidence>